<dbReference type="Proteomes" id="UP001189143">
    <property type="component" value="Unassembled WGS sequence"/>
</dbReference>
<reference evidence="1" key="1">
    <citation type="submission" date="2022-10" db="EMBL/GenBank/DDBJ databases">
        <authorList>
            <person name="Aires J."/>
            <person name="Mesa V."/>
        </authorList>
    </citation>
    <scope>NUCLEOTIDE SEQUENCE</scope>
    <source>
        <strain evidence="1">Clostridium neonatale JD116</strain>
    </source>
</reference>
<organism evidence="1 2">
    <name type="scientific">Clostridium neonatale</name>
    <dbReference type="NCBI Taxonomy" id="137838"/>
    <lineage>
        <taxon>Bacteria</taxon>
        <taxon>Bacillati</taxon>
        <taxon>Bacillota</taxon>
        <taxon>Clostridia</taxon>
        <taxon>Eubacteriales</taxon>
        <taxon>Clostridiaceae</taxon>
        <taxon>Clostridium</taxon>
    </lineage>
</organism>
<proteinExistence type="predicted"/>
<comment type="caution">
    <text evidence="1">The sequence shown here is derived from an EMBL/GenBank/DDBJ whole genome shotgun (WGS) entry which is preliminary data.</text>
</comment>
<evidence type="ECO:0000313" key="1">
    <source>
        <dbReference type="EMBL" id="CAI3539669.1"/>
    </source>
</evidence>
<dbReference type="RefSeq" id="WP_230141549.1">
    <property type="nucleotide sequence ID" value="NZ_CAKJVF010000172.1"/>
</dbReference>
<protein>
    <submittedName>
        <fullName evidence="1">Phage protein</fullName>
    </submittedName>
</protein>
<name>A0AAD1YEE9_9CLOT</name>
<sequence length="107" mass="11516">MQEINNVNELANTIKKHMKNAVNSASFANGLSLGYKTTNGVIVDGHKNEYCGSDCLILNQITNTYSTEESQGHTHKFSLNDISTGDRVLVALLGTTCVIIGKVNICG</sequence>
<dbReference type="AlphaFoldDB" id="A0AAD1YEE9"/>
<gene>
    <name evidence="1" type="ORF">CNEO2_100116</name>
</gene>
<accession>A0AAD1YEE9</accession>
<dbReference type="EMBL" id="CAMTCP010000011">
    <property type="protein sequence ID" value="CAI3539669.1"/>
    <property type="molecule type" value="Genomic_DNA"/>
</dbReference>
<evidence type="ECO:0000313" key="2">
    <source>
        <dbReference type="Proteomes" id="UP001189143"/>
    </source>
</evidence>